<keyword evidence="1" id="KW-1133">Transmembrane helix</keyword>
<feature type="transmembrane region" description="Helical" evidence="1">
    <location>
        <begin position="16"/>
        <end position="35"/>
    </location>
</feature>
<dbReference type="RefSeq" id="WP_044229532.1">
    <property type="nucleotide sequence ID" value="NZ_AP023322.1"/>
</dbReference>
<feature type="transmembrane region" description="Helical" evidence="1">
    <location>
        <begin position="70"/>
        <end position="90"/>
    </location>
</feature>
<dbReference type="AlphaFoldDB" id="A0A7G1HV04"/>
<feature type="transmembrane region" description="Helical" evidence="1">
    <location>
        <begin position="47"/>
        <end position="64"/>
    </location>
</feature>
<gene>
    <name evidence="2" type="ORF">Cop2CBH44_12160</name>
</gene>
<dbReference type="KEGG" id="copr:Cop2CBH44_12160"/>
<reference evidence="3" key="1">
    <citation type="submission" date="2020-07" db="EMBL/GenBank/DDBJ databases">
        <title>Complete genome sequencing of Coprobacter sp. strain 2CBH44.</title>
        <authorList>
            <person name="Sakamoto M."/>
            <person name="Murakami T."/>
            <person name="Mori H."/>
        </authorList>
    </citation>
    <scope>NUCLEOTIDE SEQUENCE [LARGE SCALE GENOMIC DNA]</scope>
    <source>
        <strain evidence="3">2CBH44</strain>
    </source>
</reference>
<feature type="transmembrane region" description="Helical" evidence="1">
    <location>
        <begin position="182"/>
        <end position="201"/>
    </location>
</feature>
<dbReference type="Proteomes" id="UP000594042">
    <property type="component" value="Chromosome"/>
</dbReference>
<protein>
    <submittedName>
        <fullName evidence="2">Uncharacterized protein</fullName>
    </submittedName>
</protein>
<sequence>MNIFWNTIANYNLATWIYQIIFITIGILLTLLLIYKPSRIIKTGMKIYLTTTYLWISLIYYYIFCAERSYNIAMVLYWGIMAIIWLWDTISGYTTFESTGKHRLLSIILLILPFIYPIFSLARGMSFPAMTSPVMPCSVAVFTLGLMLMFSRKINMFIVLFLCHWSFIGVSKTYSFDIPEDFLLSGATIPALYFFLKDFFLKQSSSDIKPQGKYINLLLLLVCSILATALIVALGMEIKLNQ</sequence>
<organism evidence="2 3">
    <name type="scientific">Coprobacter secundus subsp. similis</name>
    <dbReference type="NCBI Taxonomy" id="2751153"/>
    <lineage>
        <taxon>Bacteria</taxon>
        <taxon>Pseudomonadati</taxon>
        <taxon>Bacteroidota</taxon>
        <taxon>Bacteroidia</taxon>
        <taxon>Bacteroidales</taxon>
        <taxon>Barnesiellaceae</taxon>
        <taxon>Coprobacter</taxon>
    </lineage>
</organism>
<evidence type="ECO:0000313" key="2">
    <source>
        <dbReference type="EMBL" id="BCI62863.1"/>
    </source>
</evidence>
<name>A0A7G1HV04_9BACT</name>
<feature type="transmembrane region" description="Helical" evidence="1">
    <location>
        <begin position="102"/>
        <end position="119"/>
    </location>
</feature>
<evidence type="ECO:0000313" key="3">
    <source>
        <dbReference type="Proteomes" id="UP000594042"/>
    </source>
</evidence>
<keyword evidence="3" id="KW-1185">Reference proteome</keyword>
<feature type="transmembrane region" description="Helical" evidence="1">
    <location>
        <begin position="213"/>
        <end position="236"/>
    </location>
</feature>
<dbReference type="Pfam" id="PF19540">
    <property type="entry name" value="DUF6064"/>
    <property type="match status" value="1"/>
</dbReference>
<keyword evidence="1" id="KW-0472">Membrane</keyword>
<accession>A0A7G1HV04</accession>
<keyword evidence="1" id="KW-0812">Transmembrane</keyword>
<dbReference type="EMBL" id="AP023322">
    <property type="protein sequence ID" value="BCI62863.1"/>
    <property type="molecule type" value="Genomic_DNA"/>
</dbReference>
<feature type="transmembrane region" description="Helical" evidence="1">
    <location>
        <begin position="131"/>
        <end position="150"/>
    </location>
</feature>
<proteinExistence type="predicted"/>
<feature type="transmembrane region" description="Helical" evidence="1">
    <location>
        <begin position="157"/>
        <end position="176"/>
    </location>
</feature>
<dbReference type="InterPro" id="IPR045708">
    <property type="entry name" value="DUF6064"/>
</dbReference>
<evidence type="ECO:0000256" key="1">
    <source>
        <dbReference type="SAM" id="Phobius"/>
    </source>
</evidence>